<organism evidence="1 2">
    <name type="scientific">Candidatus Kaiserbacteria bacterium CG10_big_fil_rev_8_21_14_0_10_56_12</name>
    <dbReference type="NCBI Taxonomy" id="1974611"/>
    <lineage>
        <taxon>Bacteria</taxon>
        <taxon>Candidatus Kaiseribacteriota</taxon>
    </lineage>
</organism>
<dbReference type="PANTHER" id="PTHR43861">
    <property type="entry name" value="TRANS-ACONITATE 2-METHYLTRANSFERASE-RELATED"/>
    <property type="match status" value="1"/>
</dbReference>
<dbReference type="InterPro" id="IPR029063">
    <property type="entry name" value="SAM-dependent_MTases_sf"/>
</dbReference>
<gene>
    <name evidence="1" type="ORF">COU19_00490</name>
</gene>
<reference evidence="2" key="1">
    <citation type="submission" date="2017-09" db="EMBL/GenBank/DDBJ databases">
        <title>Depth-based differentiation of microbial function through sediment-hosted aquifers and enrichment of novel symbionts in the deep terrestrial subsurface.</title>
        <authorList>
            <person name="Probst A.J."/>
            <person name="Ladd B."/>
            <person name="Jarett J.K."/>
            <person name="Geller-Mcgrath D.E."/>
            <person name="Sieber C.M.K."/>
            <person name="Emerson J.B."/>
            <person name="Anantharaman K."/>
            <person name="Thomas B.C."/>
            <person name="Malmstrom R."/>
            <person name="Stieglmeier M."/>
            <person name="Klingl A."/>
            <person name="Woyke T."/>
            <person name="Ryan C.M."/>
            <person name="Banfield J.F."/>
        </authorList>
    </citation>
    <scope>NUCLEOTIDE SEQUENCE [LARGE SCALE GENOMIC DNA]</scope>
</reference>
<dbReference type="EMBL" id="PFBL01000004">
    <property type="protein sequence ID" value="PIR83425.1"/>
    <property type="molecule type" value="Genomic_DNA"/>
</dbReference>
<dbReference type="Pfam" id="PF13489">
    <property type="entry name" value="Methyltransf_23"/>
    <property type="match status" value="1"/>
</dbReference>
<dbReference type="Proteomes" id="UP000230179">
    <property type="component" value="Unassembled WGS sequence"/>
</dbReference>
<dbReference type="AlphaFoldDB" id="A0A2H0UCC3"/>
<dbReference type="PANTHER" id="PTHR43861:SF6">
    <property type="entry name" value="METHYLTRANSFERASE TYPE 11"/>
    <property type="match status" value="1"/>
</dbReference>
<accession>A0A2H0UCC3</accession>
<evidence type="ECO:0000313" key="1">
    <source>
        <dbReference type="EMBL" id="PIR83425.1"/>
    </source>
</evidence>
<dbReference type="CDD" id="cd02440">
    <property type="entry name" value="AdoMet_MTases"/>
    <property type="match status" value="1"/>
</dbReference>
<dbReference type="Gene3D" id="3.40.50.150">
    <property type="entry name" value="Vaccinia Virus protein VP39"/>
    <property type="match status" value="1"/>
</dbReference>
<proteinExistence type="predicted"/>
<evidence type="ECO:0000313" key="2">
    <source>
        <dbReference type="Proteomes" id="UP000230179"/>
    </source>
</evidence>
<dbReference type="SUPFAM" id="SSF53335">
    <property type="entry name" value="S-adenosyl-L-methionine-dependent methyltransferases"/>
    <property type="match status" value="1"/>
</dbReference>
<sequence length="290" mass="31750">METTTQSSLTCPVCSCAERHEFEKGPFRIARCSTCASLFVENPPEQTRDLYDASYFVGGGDTAGYGCYDQEKEAMRDTFETCLDRIQQQRATGALFDVGAATGYFLGLAKERGYAVSGIDISAAAAALAKAKGLRVLAGTLDQLSPDAASHDVVTLFDVLEHVADPAALLGHAARLLKKDGILMGCTPNSGSRYAALMGKRWHALCPPEHLVWMTEASLRDLLSKDGFEVIWTGHITKRFSLPYIATILARWIGMPVFARLGERLRGTRLGRIALPLDVRDNVFFLAKRR</sequence>
<comment type="caution">
    <text evidence="1">The sequence shown here is derived from an EMBL/GenBank/DDBJ whole genome shotgun (WGS) entry which is preliminary data.</text>
</comment>
<protein>
    <recommendedName>
        <fullName evidence="3">Class I SAM-dependent methyltransferase</fullName>
    </recommendedName>
</protein>
<evidence type="ECO:0008006" key="3">
    <source>
        <dbReference type="Google" id="ProtNLM"/>
    </source>
</evidence>
<name>A0A2H0UCC3_9BACT</name>